<dbReference type="EMBL" id="MEYV01000006">
    <property type="protein sequence ID" value="OGD40543.1"/>
    <property type="molecule type" value="Genomic_DNA"/>
</dbReference>
<sequence length="119" mass="13064">MNGLIERRHTDQTLEQRAAYIKGLCDQATATGLGGGHSGKQIFDTLDYTKLAKYSRATNDGVCDGEAMMPGEISDAVISAVDEQTFLRKKGGFKTGLVNTNHILFQFYLIKKILHKAAQ</sequence>
<dbReference type="AlphaFoldDB" id="A0A1F5CCG0"/>
<dbReference type="Proteomes" id="UP000177197">
    <property type="component" value="Unassembled WGS sequence"/>
</dbReference>
<evidence type="ECO:0000313" key="1">
    <source>
        <dbReference type="EMBL" id="OGD40543.1"/>
    </source>
</evidence>
<protein>
    <submittedName>
        <fullName evidence="1">Uncharacterized protein</fullName>
    </submittedName>
</protein>
<proteinExistence type="predicted"/>
<comment type="caution">
    <text evidence="1">The sequence shown here is derived from an EMBL/GenBank/DDBJ whole genome shotgun (WGS) entry which is preliminary data.</text>
</comment>
<reference evidence="1 2" key="1">
    <citation type="journal article" date="2016" name="Nat. Commun.">
        <title>Thousands of microbial genomes shed light on interconnected biogeochemical processes in an aquifer system.</title>
        <authorList>
            <person name="Anantharaman K."/>
            <person name="Brown C.T."/>
            <person name="Hug L.A."/>
            <person name="Sharon I."/>
            <person name="Castelle C.J."/>
            <person name="Probst A.J."/>
            <person name="Thomas B.C."/>
            <person name="Singh A."/>
            <person name="Wilkins M.J."/>
            <person name="Karaoz U."/>
            <person name="Brodie E.L."/>
            <person name="Williams K.H."/>
            <person name="Hubbard S.S."/>
            <person name="Banfield J.F."/>
        </authorList>
    </citation>
    <scope>NUCLEOTIDE SEQUENCE [LARGE SCALE GENOMIC DNA]</scope>
</reference>
<name>A0A1F5CCG0_9BACT</name>
<evidence type="ECO:0000313" key="2">
    <source>
        <dbReference type="Proteomes" id="UP000177197"/>
    </source>
</evidence>
<accession>A0A1F5CCG0</accession>
<gene>
    <name evidence="1" type="ORF">A3I30_01845</name>
</gene>
<organism evidence="1 2">
    <name type="scientific">Candidatus Azambacteria bacterium RIFCSPLOWO2_02_FULL_44_14</name>
    <dbReference type="NCBI Taxonomy" id="1797306"/>
    <lineage>
        <taxon>Bacteria</taxon>
        <taxon>Candidatus Azamiibacteriota</taxon>
    </lineage>
</organism>